<reference evidence="2" key="2">
    <citation type="journal article" date="2023" name="IMA Fungus">
        <title>Comparative genomic study of the Penicillium genus elucidates a diverse pangenome and 15 lateral gene transfer events.</title>
        <authorList>
            <person name="Petersen C."/>
            <person name="Sorensen T."/>
            <person name="Nielsen M.R."/>
            <person name="Sondergaard T.E."/>
            <person name="Sorensen J.L."/>
            <person name="Fitzpatrick D.A."/>
            <person name="Frisvad J.C."/>
            <person name="Nielsen K.L."/>
        </authorList>
    </citation>
    <scope>NUCLEOTIDE SEQUENCE</scope>
    <source>
        <strain evidence="2">IBT 22155</strain>
    </source>
</reference>
<keyword evidence="3" id="KW-1185">Reference proteome</keyword>
<accession>A0A9W9HFK3</accession>
<name>A0A9W9HFK3_9EURO</name>
<dbReference type="GeneID" id="81400652"/>
<gene>
    <name evidence="2" type="ORF">N7515_000738</name>
</gene>
<protein>
    <submittedName>
        <fullName evidence="2">Uncharacterized protein</fullName>
    </submittedName>
</protein>
<proteinExistence type="predicted"/>
<dbReference type="AlphaFoldDB" id="A0A9W9HFK3"/>
<dbReference type="Proteomes" id="UP001149079">
    <property type="component" value="Unassembled WGS sequence"/>
</dbReference>
<feature type="compositionally biased region" description="Polar residues" evidence="1">
    <location>
        <begin position="15"/>
        <end position="35"/>
    </location>
</feature>
<feature type="region of interest" description="Disordered" evidence="1">
    <location>
        <begin position="1"/>
        <end position="59"/>
    </location>
</feature>
<evidence type="ECO:0000256" key="1">
    <source>
        <dbReference type="SAM" id="MobiDB-lite"/>
    </source>
</evidence>
<feature type="compositionally biased region" description="Basic and acidic residues" evidence="1">
    <location>
        <begin position="38"/>
        <end position="59"/>
    </location>
</feature>
<organism evidence="2 3">
    <name type="scientific">Penicillium bovifimosum</name>
    <dbReference type="NCBI Taxonomy" id="126998"/>
    <lineage>
        <taxon>Eukaryota</taxon>
        <taxon>Fungi</taxon>
        <taxon>Dikarya</taxon>
        <taxon>Ascomycota</taxon>
        <taxon>Pezizomycotina</taxon>
        <taxon>Eurotiomycetes</taxon>
        <taxon>Eurotiomycetidae</taxon>
        <taxon>Eurotiales</taxon>
        <taxon>Aspergillaceae</taxon>
        <taxon>Penicillium</taxon>
    </lineage>
</organism>
<dbReference type="EMBL" id="JAPQKL010000001">
    <property type="protein sequence ID" value="KAJ5146174.1"/>
    <property type="molecule type" value="Genomic_DNA"/>
</dbReference>
<evidence type="ECO:0000313" key="2">
    <source>
        <dbReference type="EMBL" id="KAJ5146174.1"/>
    </source>
</evidence>
<sequence>MQQRHDDPYAAAEAQATQGQSIETSSTLKHNSQLDEGSLERKTEKGCGAEEKKTPQGKI</sequence>
<comment type="caution">
    <text evidence="2">The sequence shown here is derived from an EMBL/GenBank/DDBJ whole genome shotgun (WGS) entry which is preliminary data.</text>
</comment>
<evidence type="ECO:0000313" key="3">
    <source>
        <dbReference type="Proteomes" id="UP001149079"/>
    </source>
</evidence>
<dbReference type="RefSeq" id="XP_056526648.1">
    <property type="nucleotide sequence ID" value="XM_056661482.1"/>
</dbReference>
<reference evidence="2" key="1">
    <citation type="submission" date="2022-11" db="EMBL/GenBank/DDBJ databases">
        <authorList>
            <person name="Petersen C."/>
        </authorList>
    </citation>
    <scope>NUCLEOTIDE SEQUENCE</scope>
    <source>
        <strain evidence="2">IBT 22155</strain>
    </source>
</reference>